<evidence type="ECO:0000313" key="5">
    <source>
        <dbReference type="Proteomes" id="UP000233766"/>
    </source>
</evidence>
<name>A0A2N3WVV6_9NOCA</name>
<protein>
    <recommendedName>
        <fullName evidence="2">Anti-sigma factor antagonist</fullName>
    </recommendedName>
</protein>
<dbReference type="AlphaFoldDB" id="A0A2N3WVV6"/>
<reference evidence="4 5" key="1">
    <citation type="submission" date="2017-12" db="EMBL/GenBank/DDBJ databases">
        <title>Sequencing the genomes of 1000 Actinobacteria strains.</title>
        <authorList>
            <person name="Klenk H.-P."/>
        </authorList>
    </citation>
    <scope>NUCLEOTIDE SEQUENCE [LARGE SCALE GENOMIC DNA]</scope>
    <source>
        <strain evidence="4 5">DSM 44489</strain>
    </source>
</reference>
<comment type="similarity">
    <text evidence="1 2">Belongs to the anti-sigma-factor antagonist family.</text>
</comment>
<dbReference type="PANTHER" id="PTHR33495:SF2">
    <property type="entry name" value="ANTI-SIGMA FACTOR ANTAGONIST TM_1081-RELATED"/>
    <property type="match status" value="1"/>
</dbReference>
<dbReference type="CDD" id="cd07043">
    <property type="entry name" value="STAS_anti-anti-sigma_factors"/>
    <property type="match status" value="1"/>
</dbReference>
<dbReference type="Pfam" id="PF01740">
    <property type="entry name" value="STAS"/>
    <property type="match status" value="1"/>
</dbReference>
<sequence length="177" mass="18922">MLDRVLEWGGRPDLEHTGQVGSALLSGAEELSPLNNRPDETRSQAAGDPAADLCHRLGVVAESTGQVIVLHARGEIDAYTLPRWRALLESAVPESAAGGHLVVDLHEVTFLSVRAIMVLADLAQQLDRRGIGTHIADGRAAKTIARVIDLADMTEWLSIHRDLDTALAATAGPRSDT</sequence>
<dbReference type="GO" id="GO:0043856">
    <property type="term" value="F:anti-sigma factor antagonist activity"/>
    <property type="evidence" value="ECO:0007669"/>
    <property type="project" value="InterPro"/>
</dbReference>
<feature type="domain" description="STAS" evidence="3">
    <location>
        <begin position="57"/>
        <end position="170"/>
    </location>
</feature>
<dbReference type="SUPFAM" id="SSF52091">
    <property type="entry name" value="SpoIIaa-like"/>
    <property type="match status" value="1"/>
</dbReference>
<organism evidence="4 5">
    <name type="scientific">Nocardia fluminea</name>
    <dbReference type="NCBI Taxonomy" id="134984"/>
    <lineage>
        <taxon>Bacteria</taxon>
        <taxon>Bacillati</taxon>
        <taxon>Actinomycetota</taxon>
        <taxon>Actinomycetes</taxon>
        <taxon>Mycobacteriales</taxon>
        <taxon>Nocardiaceae</taxon>
        <taxon>Nocardia</taxon>
    </lineage>
</organism>
<comment type="caution">
    <text evidence="4">The sequence shown here is derived from an EMBL/GenBank/DDBJ whole genome shotgun (WGS) entry which is preliminary data.</text>
</comment>
<dbReference type="InterPro" id="IPR002645">
    <property type="entry name" value="STAS_dom"/>
</dbReference>
<dbReference type="Proteomes" id="UP000233766">
    <property type="component" value="Unassembled WGS sequence"/>
</dbReference>
<dbReference type="EMBL" id="PJMW01000001">
    <property type="protein sequence ID" value="PKV98001.1"/>
    <property type="molecule type" value="Genomic_DNA"/>
</dbReference>
<evidence type="ECO:0000256" key="2">
    <source>
        <dbReference type="RuleBase" id="RU003749"/>
    </source>
</evidence>
<dbReference type="PROSITE" id="PS50801">
    <property type="entry name" value="STAS"/>
    <property type="match status" value="1"/>
</dbReference>
<evidence type="ECO:0000259" key="3">
    <source>
        <dbReference type="PROSITE" id="PS50801"/>
    </source>
</evidence>
<dbReference type="NCBIfam" id="TIGR00377">
    <property type="entry name" value="ant_ant_sig"/>
    <property type="match status" value="1"/>
</dbReference>
<gene>
    <name evidence="4" type="ORF">ATK86_0006</name>
</gene>
<dbReference type="InterPro" id="IPR036513">
    <property type="entry name" value="STAS_dom_sf"/>
</dbReference>
<evidence type="ECO:0000313" key="4">
    <source>
        <dbReference type="EMBL" id="PKV98001.1"/>
    </source>
</evidence>
<dbReference type="InterPro" id="IPR003658">
    <property type="entry name" value="Anti-sigma_ant"/>
</dbReference>
<proteinExistence type="inferred from homology"/>
<accession>A0A2N3WVV6</accession>
<dbReference type="Gene3D" id="3.30.750.24">
    <property type="entry name" value="STAS domain"/>
    <property type="match status" value="1"/>
</dbReference>
<keyword evidence="5" id="KW-1185">Reference proteome</keyword>
<dbReference type="PANTHER" id="PTHR33495">
    <property type="entry name" value="ANTI-SIGMA FACTOR ANTAGONIST TM_1081-RELATED-RELATED"/>
    <property type="match status" value="1"/>
</dbReference>
<evidence type="ECO:0000256" key="1">
    <source>
        <dbReference type="ARBA" id="ARBA00009013"/>
    </source>
</evidence>